<dbReference type="InterPro" id="IPR000998">
    <property type="entry name" value="MAM_dom"/>
</dbReference>
<dbReference type="PROSITE" id="PS50060">
    <property type="entry name" value="MAM_2"/>
    <property type="match status" value="3"/>
</dbReference>
<dbReference type="Proteomes" id="UP001283361">
    <property type="component" value="Unassembled WGS sequence"/>
</dbReference>
<dbReference type="AlphaFoldDB" id="A0AAE1CZL5"/>
<accession>A0AAE1CZL5</accession>
<evidence type="ECO:0000313" key="4">
    <source>
        <dbReference type="Proteomes" id="UP001283361"/>
    </source>
</evidence>
<organism evidence="3 4">
    <name type="scientific">Elysia crispata</name>
    <name type="common">lettuce slug</name>
    <dbReference type="NCBI Taxonomy" id="231223"/>
    <lineage>
        <taxon>Eukaryota</taxon>
        <taxon>Metazoa</taxon>
        <taxon>Spiralia</taxon>
        <taxon>Lophotrochozoa</taxon>
        <taxon>Mollusca</taxon>
        <taxon>Gastropoda</taxon>
        <taxon>Heterobranchia</taxon>
        <taxon>Euthyneura</taxon>
        <taxon>Panpulmonata</taxon>
        <taxon>Sacoglossa</taxon>
        <taxon>Placobranchoidea</taxon>
        <taxon>Plakobranchidae</taxon>
        <taxon>Elysia</taxon>
    </lineage>
</organism>
<feature type="region of interest" description="Disordered" evidence="1">
    <location>
        <begin position="627"/>
        <end position="754"/>
    </location>
</feature>
<comment type="caution">
    <text evidence="3">The sequence shown here is derived from an EMBL/GenBank/DDBJ whole genome shotgun (WGS) entry which is preliminary data.</text>
</comment>
<reference evidence="3" key="1">
    <citation type="journal article" date="2023" name="G3 (Bethesda)">
        <title>A reference genome for the long-term kleptoplast-retaining sea slug Elysia crispata morphotype clarki.</title>
        <authorList>
            <person name="Eastman K.E."/>
            <person name="Pendleton A.L."/>
            <person name="Shaikh M.A."/>
            <person name="Suttiyut T."/>
            <person name="Ogas R."/>
            <person name="Tomko P."/>
            <person name="Gavelis G."/>
            <person name="Widhalm J.R."/>
            <person name="Wisecaver J.H."/>
        </authorList>
    </citation>
    <scope>NUCLEOTIDE SEQUENCE</scope>
    <source>
        <strain evidence="3">ECLA1</strain>
    </source>
</reference>
<sequence>MVDINRDPDLADRRLLQTARCLHNSEASINPQLFQMGTAGFVTTVAGLLCLLYSSEAGTNSTSTGGSTCNFEGSLCDWTQSDNDNLQWSLQAGPTPTRLGSKILTGPSYDHTFGTARGFYVYLETLTVRSGQFADLLSKNVFSEDVELEFWYYLHGLSMGSLKVLMWSVGQPYPAMNDMPEWTVSRETGDNWNKAALTIQSNMTQYKIILRAEAGGRGTSDIAIDDVTLKVVNATVVTPSQTEIDGPASGQESVLFSCNFDFGSICAWQHPRFGVMKWLVRTDSSPTSRTGATRDHTSGRGRFAYIETSSRGGNNLTPGAMALITSPPITAEIGCPVVMTFYYNMFGQDIGQLQIQLKNLTPSNVWNLTGPQHTNGDTWTKARFQLPDVVEGKTFQLNIVAFRGDGPYGDICIDDLTITQDCGALPDNQTTSSEQMVDGTLMSSADVWFCDFEEPCEFEQSTNDQFDWSLNSGPTSTRYTGPNDDHTLGNRTGHYLFIETSKIAPGGISPSQIAGDMVTLRSPAFSPVSGCSYTLTFFYSMYGRSTGSLVVKMKGQHSSLWSRSGQQTPNGDTWRQASVTLPIKPGQAILQVEIEGVRGDSYLGDIAIDDISLNQNCANKTTTATTTTVASTASTTTSTKATTPSITTSTTTSSIKTASTSSLPTTKRLTTSTAANTAKPGASELVSTSSTVTAGTTSGRTAGTTFGLTAPPGGDLTSAPSGVSTRQQADETTQSSGTGPSGKISGLYSELCSP</sequence>
<dbReference type="InterPro" id="IPR051560">
    <property type="entry name" value="MAM_domain-containing"/>
</dbReference>
<feature type="domain" description="MAM" evidence="2">
    <location>
        <begin position="256"/>
        <end position="424"/>
    </location>
</feature>
<feature type="compositionally biased region" description="Polar residues" evidence="1">
    <location>
        <begin position="663"/>
        <end position="676"/>
    </location>
</feature>
<dbReference type="CDD" id="cd06263">
    <property type="entry name" value="MAM"/>
    <property type="match status" value="3"/>
</dbReference>
<evidence type="ECO:0000256" key="1">
    <source>
        <dbReference type="SAM" id="MobiDB-lite"/>
    </source>
</evidence>
<dbReference type="PANTHER" id="PTHR23282">
    <property type="entry name" value="APICAL ENDOSOMAL GLYCOPROTEIN PRECURSOR"/>
    <property type="match status" value="1"/>
</dbReference>
<feature type="compositionally biased region" description="Low complexity" evidence="1">
    <location>
        <begin position="686"/>
        <end position="705"/>
    </location>
</feature>
<protein>
    <recommendedName>
        <fullName evidence="2">MAM domain-containing protein</fullName>
    </recommendedName>
</protein>
<dbReference type="PANTHER" id="PTHR23282:SF146">
    <property type="entry name" value="RT07201P-RELATED"/>
    <property type="match status" value="1"/>
</dbReference>
<dbReference type="SMART" id="SM00137">
    <property type="entry name" value="MAM"/>
    <property type="match status" value="3"/>
</dbReference>
<evidence type="ECO:0000259" key="2">
    <source>
        <dbReference type="PROSITE" id="PS50060"/>
    </source>
</evidence>
<dbReference type="InterPro" id="IPR013320">
    <property type="entry name" value="ConA-like_dom_sf"/>
</dbReference>
<feature type="domain" description="MAM" evidence="2">
    <location>
        <begin position="67"/>
        <end position="229"/>
    </location>
</feature>
<feature type="domain" description="MAM" evidence="2">
    <location>
        <begin position="448"/>
        <end position="619"/>
    </location>
</feature>
<evidence type="ECO:0000313" key="3">
    <source>
        <dbReference type="EMBL" id="KAK3747742.1"/>
    </source>
</evidence>
<dbReference type="Pfam" id="PF00629">
    <property type="entry name" value="MAM"/>
    <property type="match status" value="3"/>
</dbReference>
<name>A0AAE1CZL5_9GAST</name>
<feature type="compositionally biased region" description="Polar residues" evidence="1">
    <location>
        <begin position="718"/>
        <end position="738"/>
    </location>
</feature>
<dbReference type="GO" id="GO:0016020">
    <property type="term" value="C:membrane"/>
    <property type="evidence" value="ECO:0007669"/>
    <property type="project" value="InterPro"/>
</dbReference>
<gene>
    <name evidence="3" type="ORF">RRG08_024888</name>
</gene>
<dbReference type="EMBL" id="JAWDGP010006075">
    <property type="protein sequence ID" value="KAK3747742.1"/>
    <property type="molecule type" value="Genomic_DNA"/>
</dbReference>
<keyword evidence="4" id="KW-1185">Reference proteome</keyword>
<dbReference type="Gene3D" id="2.60.120.200">
    <property type="match status" value="3"/>
</dbReference>
<feature type="compositionally biased region" description="Low complexity" evidence="1">
    <location>
        <begin position="627"/>
        <end position="662"/>
    </location>
</feature>
<proteinExistence type="predicted"/>
<dbReference type="SUPFAM" id="SSF49899">
    <property type="entry name" value="Concanavalin A-like lectins/glucanases"/>
    <property type="match status" value="3"/>
</dbReference>